<dbReference type="Pfam" id="PF01943">
    <property type="entry name" value="Polysacc_synt"/>
    <property type="match status" value="1"/>
</dbReference>
<dbReference type="InterPro" id="IPR050833">
    <property type="entry name" value="Poly_Biosynth_Transport"/>
</dbReference>
<feature type="transmembrane region" description="Helical" evidence="6">
    <location>
        <begin position="41"/>
        <end position="60"/>
    </location>
</feature>
<keyword evidence="3 6" id="KW-0812">Transmembrane</keyword>
<evidence type="ECO:0000256" key="2">
    <source>
        <dbReference type="ARBA" id="ARBA00022475"/>
    </source>
</evidence>
<comment type="caution">
    <text evidence="7">The sequence shown here is derived from an EMBL/GenBank/DDBJ whole genome shotgun (WGS) entry which is preliminary data.</text>
</comment>
<feature type="transmembrane region" description="Helical" evidence="6">
    <location>
        <begin position="225"/>
        <end position="244"/>
    </location>
</feature>
<feature type="transmembrane region" description="Helical" evidence="6">
    <location>
        <begin position="303"/>
        <end position="326"/>
    </location>
</feature>
<evidence type="ECO:0000256" key="4">
    <source>
        <dbReference type="ARBA" id="ARBA00022989"/>
    </source>
</evidence>
<feature type="transmembrane region" description="Helical" evidence="6">
    <location>
        <begin position="185"/>
        <end position="204"/>
    </location>
</feature>
<keyword evidence="5 6" id="KW-0472">Membrane</keyword>
<feature type="transmembrane region" description="Helical" evidence="6">
    <location>
        <begin position="376"/>
        <end position="394"/>
    </location>
</feature>
<dbReference type="PANTHER" id="PTHR30250:SF26">
    <property type="entry name" value="PSMA PROTEIN"/>
    <property type="match status" value="1"/>
</dbReference>
<dbReference type="PANTHER" id="PTHR30250">
    <property type="entry name" value="PST FAMILY PREDICTED COLANIC ACID TRANSPORTER"/>
    <property type="match status" value="1"/>
</dbReference>
<evidence type="ECO:0000256" key="1">
    <source>
        <dbReference type="ARBA" id="ARBA00004651"/>
    </source>
</evidence>
<evidence type="ECO:0000313" key="8">
    <source>
        <dbReference type="Proteomes" id="UP001139700"/>
    </source>
</evidence>
<keyword evidence="4 6" id="KW-1133">Transmembrane helix</keyword>
<keyword evidence="2" id="KW-1003">Cell membrane</keyword>
<feature type="transmembrane region" description="Helical" evidence="6">
    <location>
        <begin position="432"/>
        <end position="453"/>
    </location>
</feature>
<feature type="transmembrane region" description="Helical" evidence="6">
    <location>
        <begin position="459"/>
        <end position="478"/>
    </location>
</feature>
<organism evidence="7 8">
    <name type="scientific">Dyadobacter fanqingshengii</name>
    <dbReference type="NCBI Taxonomy" id="2906443"/>
    <lineage>
        <taxon>Bacteria</taxon>
        <taxon>Pseudomonadati</taxon>
        <taxon>Bacteroidota</taxon>
        <taxon>Cytophagia</taxon>
        <taxon>Cytophagales</taxon>
        <taxon>Spirosomataceae</taxon>
        <taxon>Dyadobacter</taxon>
    </lineage>
</organism>
<dbReference type="RefSeq" id="WP_234615377.1">
    <property type="nucleotide sequence ID" value="NZ_CP098806.1"/>
</dbReference>
<evidence type="ECO:0000313" key="7">
    <source>
        <dbReference type="EMBL" id="MCF0042526.1"/>
    </source>
</evidence>
<comment type="subcellular location">
    <subcellularLocation>
        <location evidence="1">Cell membrane</location>
        <topology evidence="1">Multi-pass membrane protein</topology>
    </subcellularLocation>
</comment>
<feature type="transmembrane region" description="Helical" evidence="6">
    <location>
        <begin position="273"/>
        <end position="291"/>
    </location>
</feature>
<dbReference type="AlphaFoldDB" id="A0A9X1PC62"/>
<dbReference type="InterPro" id="IPR002797">
    <property type="entry name" value="Polysacc_synth"/>
</dbReference>
<dbReference type="CDD" id="cd13128">
    <property type="entry name" value="MATE_Wzx_like"/>
    <property type="match status" value="1"/>
</dbReference>
<reference evidence="7" key="1">
    <citation type="submission" date="2021-12" db="EMBL/GenBank/DDBJ databases">
        <title>Novel species in genus Dyadobacter.</title>
        <authorList>
            <person name="Ma C."/>
        </authorList>
    </citation>
    <scope>NUCLEOTIDE SEQUENCE</scope>
    <source>
        <strain evidence="7">CY399</strain>
    </source>
</reference>
<gene>
    <name evidence="7" type="ORF">LXM24_20655</name>
</gene>
<feature type="transmembrane region" description="Helical" evidence="6">
    <location>
        <begin position="400"/>
        <end position="420"/>
    </location>
</feature>
<feature type="transmembrane region" description="Helical" evidence="6">
    <location>
        <begin position="128"/>
        <end position="149"/>
    </location>
</feature>
<evidence type="ECO:0000256" key="3">
    <source>
        <dbReference type="ARBA" id="ARBA00022692"/>
    </source>
</evidence>
<name>A0A9X1PC62_9BACT</name>
<feature type="transmembrane region" description="Helical" evidence="6">
    <location>
        <begin position="161"/>
        <end position="179"/>
    </location>
</feature>
<keyword evidence="8" id="KW-1185">Reference proteome</keyword>
<feature type="transmembrane region" description="Helical" evidence="6">
    <location>
        <begin position="81"/>
        <end position="105"/>
    </location>
</feature>
<proteinExistence type="predicted"/>
<evidence type="ECO:0000256" key="5">
    <source>
        <dbReference type="ARBA" id="ARBA00023136"/>
    </source>
</evidence>
<evidence type="ECO:0000256" key="6">
    <source>
        <dbReference type="SAM" id="Phobius"/>
    </source>
</evidence>
<dbReference type="EMBL" id="JAJTTA010000004">
    <property type="protein sequence ID" value="MCF0042526.1"/>
    <property type="molecule type" value="Genomic_DNA"/>
</dbReference>
<dbReference type="Proteomes" id="UP001139700">
    <property type="component" value="Unassembled WGS sequence"/>
</dbReference>
<feature type="transmembrane region" description="Helical" evidence="6">
    <location>
        <begin position="338"/>
        <end position="355"/>
    </location>
</feature>
<accession>A0A9X1PC62</accession>
<feature type="transmembrane region" description="Helical" evidence="6">
    <location>
        <begin position="12"/>
        <end position="29"/>
    </location>
</feature>
<sequence>MAKGKGFIQNISWNLLGAIFPLIVSIYAIPKLIAGYGDVRFGLLTLIWSIIGYFSIFDFGMGRALTKLVAERLGTEKEDELPDLTLTSVFLIGLMGIVAGIVLILSSKAILSNFLHIDGALLEESQKALQILALALPTVVLQAGIIGLLEAHNEFKAISTIRLFLGLFNFLGPVVALYWSNDLYIVTLILAAARIISTGLYLNRCFSLNILTFRNARIKFLYCKYLFRYGAWVTVSNVISPLMVQLDRFIIGSFISVSKIAYYTVPADAINKLSVAPTALISVMFPTFANVWGSSKREYGSSLFWRTSVVMLNAILPVCVIFVLFAHEGLNLWLGKTFAIESTAIVQFLAIGFLLNSLARVPHALLQSVGRPDITAKLHIIELPLYLLALWLLLSDWGVQGAAIAWSFRMFIDFFLLLYISGKTLPEVKPACNKILIVTLLAIVPIIGTMLITALTWKIIIAVLVVIISGAALFKQLLSFQSHYLKLA</sequence>
<dbReference type="GO" id="GO:0005886">
    <property type="term" value="C:plasma membrane"/>
    <property type="evidence" value="ECO:0007669"/>
    <property type="project" value="UniProtKB-SubCell"/>
</dbReference>
<protein>
    <submittedName>
        <fullName evidence="7">Flippase</fullName>
    </submittedName>
</protein>